<dbReference type="InterPro" id="IPR008949">
    <property type="entry name" value="Isoprenoid_synthase_dom_sf"/>
</dbReference>
<dbReference type="InterPro" id="IPR002060">
    <property type="entry name" value="Squ/phyt_synthse"/>
</dbReference>
<gene>
    <name evidence="1" type="ORF">OF850_16030</name>
</gene>
<dbReference type="EMBL" id="JAPFQI010000014">
    <property type="protein sequence ID" value="MCW8087142.1"/>
    <property type="molecule type" value="Genomic_DNA"/>
</dbReference>
<proteinExistence type="predicted"/>
<dbReference type="SUPFAM" id="SSF48576">
    <property type="entry name" value="Terpenoid synthases"/>
    <property type="match status" value="1"/>
</dbReference>
<protein>
    <submittedName>
        <fullName evidence="1">Squalene/phytoene synthase family protein</fullName>
    </submittedName>
</protein>
<dbReference type="Pfam" id="PF00494">
    <property type="entry name" value="SQS_PSY"/>
    <property type="match status" value="1"/>
</dbReference>
<evidence type="ECO:0000313" key="1">
    <source>
        <dbReference type="EMBL" id="MCW8087142.1"/>
    </source>
</evidence>
<dbReference type="Proteomes" id="UP001526430">
    <property type="component" value="Unassembled WGS sequence"/>
</dbReference>
<name>A0ABT3NY94_9PROT</name>
<keyword evidence="2" id="KW-1185">Reference proteome</keyword>
<sequence>MPDLSAVGAIARAHDPDRFLCALWTPPERREAAFALIAFNHELAKAREVTDKPLVALMRLTWWREVLEAEAPRHHEVAEPLHAAIAEGTLRCDDLLAMVEAREAEAEEEGFPSTGAFHAFLSGTAGGFAVTLGRALGAPPELLPALQRAGMLYGLAGVLRALPAHAAQGRCLLPADRVDPASVIADPERARDAVRALAAEAPPEPDLSALPRGAVAAALPLVLARRDLRRLARGTPARRGTLDRLVVTLAGLRGRV</sequence>
<dbReference type="RefSeq" id="WP_301591302.1">
    <property type="nucleotide sequence ID" value="NZ_JAPFQI010000014.1"/>
</dbReference>
<dbReference type="Gene3D" id="1.10.600.10">
    <property type="entry name" value="Farnesyl Diphosphate Synthase"/>
    <property type="match status" value="1"/>
</dbReference>
<evidence type="ECO:0000313" key="2">
    <source>
        <dbReference type="Proteomes" id="UP001526430"/>
    </source>
</evidence>
<comment type="caution">
    <text evidence="1">The sequence shown here is derived from an EMBL/GenBank/DDBJ whole genome shotgun (WGS) entry which is preliminary data.</text>
</comment>
<reference evidence="1 2" key="1">
    <citation type="submission" date="2022-10" db="EMBL/GenBank/DDBJ databases">
        <title>Roseococcus glaciei nov., sp. nov., isolated from glacier.</title>
        <authorList>
            <person name="Liu Q."/>
            <person name="Xin Y.-H."/>
        </authorList>
    </citation>
    <scope>NUCLEOTIDE SEQUENCE [LARGE SCALE GENOMIC DNA]</scope>
    <source>
        <strain evidence="1 2">MDT2-1-1</strain>
    </source>
</reference>
<organism evidence="1 2">
    <name type="scientific">Sabulicella glaciei</name>
    <dbReference type="NCBI Taxonomy" id="2984948"/>
    <lineage>
        <taxon>Bacteria</taxon>
        <taxon>Pseudomonadati</taxon>
        <taxon>Pseudomonadota</taxon>
        <taxon>Alphaproteobacteria</taxon>
        <taxon>Acetobacterales</taxon>
        <taxon>Acetobacteraceae</taxon>
        <taxon>Sabulicella</taxon>
    </lineage>
</organism>
<accession>A0ABT3NY94</accession>